<dbReference type="Gene3D" id="3.40.532.10">
    <property type="entry name" value="Peptidase C12, ubiquitin carboxyl-terminal hydrolase"/>
    <property type="match status" value="1"/>
</dbReference>
<organism evidence="11 12">
    <name type="scientific">Rhizopus stolonifer</name>
    <name type="common">Rhizopus nigricans</name>
    <dbReference type="NCBI Taxonomy" id="4846"/>
    <lineage>
        <taxon>Eukaryota</taxon>
        <taxon>Fungi</taxon>
        <taxon>Fungi incertae sedis</taxon>
        <taxon>Mucoromycota</taxon>
        <taxon>Mucoromycotina</taxon>
        <taxon>Mucoromycetes</taxon>
        <taxon>Mucorales</taxon>
        <taxon>Mucorineae</taxon>
        <taxon>Rhizopodaceae</taxon>
        <taxon>Rhizopus</taxon>
    </lineage>
</organism>
<name>A0A367KWY7_RHIST</name>
<evidence type="ECO:0000256" key="4">
    <source>
        <dbReference type="ARBA" id="ARBA00022670"/>
    </source>
</evidence>
<evidence type="ECO:0000256" key="8">
    <source>
        <dbReference type="PROSITE-ProRule" id="PRU01393"/>
    </source>
</evidence>
<keyword evidence="5" id="KW-0833">Ubl conjugation pathway</keyword>
<accession>A0A367KWY7</accession>
<comment type="caution">
    <text evidence="8">Lacks conserved residue(s) required for the propagation of feature annotation.</text>
</comment>
<dbReference type="GO" id="GO:0005737">
    <property type="term" value="C:cytoplasm"/>
    <property type="evidence" value="ECO:0007669"/>
    <property type="project" value="TreeGrafter"/>
</dbReference>
<evidence type="ECO:0000256" key="7">
    <source>
        <dbReference type="ARBA" id="ARBA00022807"/>
    </source>
</evidence>
<sequence length="267" mass="30762">MALGNSPFIYKVHHAYTASQHQNDPRMIDMDTENLKNTEDLIEVANYHYVSYIYKNGHVWELDGLKGRPIKLSECDEATWLDALKPILEERMNASNDEGIAFNLMAVIHDSLSSKKAEANTYQDCIDQIEQVKEFESQAAQAHKDGFFSKYLNNNLTGYPVMQELWDARIQQEESTITEKATKLNELKDSVQDEIKIVETDNDVIMADVCRLKTDYFPFIEELLRAAMQKMVDDLNLCNCAFSIINRPKNDRLIYDADAKTKCISKW</sequence>
<dbReference type="PROSITE" id="PS52048">
    <property type="entry name" value="UCH_DOMAIN"/>
    <property type="match status" value="1"/>
</dbReference>
<keyword evidence="4" id="KW-0645">Protease</keyword>
<evidence type="ECO:0000256" key="3">
    <source>
        <dbReference type="ARBA" id="ARBA00012759"/>
    </source>
</evidence>
<gene>
    <name evidence="11" type="primary">UCHL5_1</name>
    <name evidence="11" type="ORF">CU098_000786</name>
</gene>
<reference evidence="11 12" key="1">
    <citation type="journal article" date="2018" name="G3 (Bethesda)">
        <title>Phylogenetic and Phylogenomic Definition of Rhizopus Species.</title>
        <authorList>
            <person name="Gryganskyi A.P."/>
            <person name="Golan J."/>
            <person name="Dolatabadi S."/>
            <person name="Mondo S."/>
            <person name="Robb S."/>
            <person name="Idnurm A."/>
            <person name="Muszewska A."/>
            <person name="Steczkiewicz K."/>
            <person name="Masonjones S."/>
            <person name="Liao H.L."/>
            <person name="Gajdeczka M.T."/>
            <person name="Anike F."/>
            <person name="Vuek A."/>
            <person name="Anishchenko I.M."/>
            <person name="Voigt K."/>
            <person name="de Hoog G.S."/>
            <person name="Smith M.E."/>
            <person name="Heitman J."/>
            <person name="Vilgalys R."/>
            <person name="Stajich J.E."/>
        </authorList>
    </citation>
    <scope>NUCLEOTIDE SEQUENCE [LARGE SCALE GENOMIC DNA]</scope>
    <source>
        <strain evidence="11 12">LSU 92-RS-03</strain>
    </source>
</reference>
<dbReference type="OrthoDB" id="1924260at2759"/>
<keyword evidence="6 11" id="KW-0378">Hydrolase</keyword>
<keyword evidence="7" id="KW-0788">Thiol protease</keyword>
<dbReference type="AlphaFoldDB" id="A0A367KWY7"/>
<dbReference type="InterPro" id="IPR036959">
    <property type="entry name" value="Peptidase_C12_UCH_sf"/>
</dbReference>
<comment type="caution">
    <text evidence="11">The sequence shown here is derived from an EMBL/GenBank/DDBJ whole genome shotgun (WGS) entry which is preliminary data.</text>
</comment>
<evidence type="ECO:0000256" key="5">
    <source>
        <dbReference type="ARBA" id="ARBA00022786"/>
    </source>
</evidence>
<dbReference type="GO" id="GO:0016579">
    <property type="term" value="P:protein deubiquitination"/>
    <property type="evidence" value="ECO:0007669"/>
    <property type="project" value="TreeGrafter"/>
</dbReference>
<dbReference type="InterPro" id="IPR001578">
    <property type="entry name" value="Peptidase_C12_UCH"/>
</dbReference>
<proteinExistence type="inferred from homology"/>
<feature type="domain" description="UCH catalytic" evidence="10">
    <location>
        <begin position="1"/>
        <end position="109"/>
    </location>
</feature>
<evidence type="ECO:0000259" key="10">
    <source>
        <dbReference type="PROSITE" id="PS52048"/>
    </source>
</evidence>
<dbReference type="PANTHER" id="PTHR10589">
    <property type="entry name" value="UBIQUITIN CARBOXYL-TERMINAL HYDROLASE"/>
    <property type="match status" value="1"/>
</dbReference>
<keyword evidence="12" id="KW-1185">Reference proteome</keyword>
<dbReference type="SUPFAM" id="SSF54001">
    <property type="entry name" value="Cysteine proteinases"/>
    <property type="match status" value="1"/>
</dbReference>
<evidence type="ECO:0000256" key="1">
    <source>
        <dbReference type="ARBA" id="ARBA00000707"/>
    </source>
</evidence>
<comment type="catalytic activity">
    <reaction evidence="1">
        <text>Thiol-dependent hydrolysis of ester, thioester, amide, peptide and isopeptide bonds formed by the C-terminal Gly of ubiquitin (a 76-residue protein attached to proteins as an intracellular targeting signal).</text>
        <dbReference type="EC" id="3.4.19.12"/>
    </reaction>
</comment>
<protein>
    <recommendedName>
        <fullName evidence="3">ubiquitinyl hydrolase 1</fullName>
        <ecNumber evidence="3">3.4.19.12</ecNumber>
    </recommendedName>
</protein>
<evidence type="ECO:0000313" key="12">
    <source>
        <dbReference type="Proteomes" id="UP000253551"/>
    </source>
</evidence>
<dbReference type="EC" id="3.4.19.12" evidence="3"/>
<dbReference type="GO" id="GO:0006511">
    <property type="term" value="P:ubiquitin-dependent protein catabolic process"/>
    <property type="evidence" value="ECO:0007669"/>
    <property type="project" value="InterPro"/>
</dbReference>
<evidence type="ECO:0000256" key="2">
    <source>
        <dbReference type="ARBA" id="ARBA00009326"/>
    </source>
</evidence>
<keyword evidence="9" id="KW-0175">Coiled coil</keyword>
<evidence type="ECO:0000256" key="9">
    <source>
        <dbReference type="SAM" id="Coils"/>
    </source>
</evidence>
<feature type="coiled-coil region" evidence="9">
    <location>
        <begin position="170"/>
        <end position="201"/>
    </location>
</feature>
<dbReference type="InterPro" id="IPR038765">
    <property type="entry name" value="Papain-like_cys_pep_sf"/>
</dbReference>
<evidence type="ECO:0000313" key="11">
    <source>
        <dbReference type="EMBL" id="RCI06684.1"/>
    </source>
</evidence>
<dbReference type="EMBL" id="PJQM01000105">
    <property type="protein sequence ID" value="RCI06684.1"/>
    <property type="molecule type" value="Genomic_DNA"/>
</dbReference>
<evidence type="ECO:0000256" key="6">
    <source>
        <dbReference type="ARBA" id="ARBA00022801"/>
    </source>
</evidence>
<dbReference type="PANTHER" id="PTHR10589:SF16">
    <property type="entry name" value="UBIQUITIN CARBOXYL-TERMINAL HYDROLASE ISOZYME L5"/>
    <property type="match status" value="1"/>
</dbReference>
<dbReference type="Pfam" id="PF01088">
    <property type="entry name" value="Peptidase_C12"/>
    <property type="match status" value="1"/>
</dbReference>
<dbReference type="GO" id="GO:0004843">
    <property type="term" value="F:cysteine-type deubiquitinase activity"/>
    <property type="evidence" value="ECO:0007669"/>
    <property type="project" value="UniProtKB-EC"/>
</dbReference>
<comment type="similarity">
    <text evidence="2 8">Belongs to the peptidase C12 family.</text>
</comment>
<dbReference type="STRING" id="4846.A0A367KWY7"/>
<dbReference type="Proteomes" id="UP000253551">
    <property type="component" value="Unassembled WGS sequence"/>
</dbReference>